<dbReference type="Proteomes" id="UP000062398">
    <property type="component" value="Chromosome"/>
</dbReference>
<dbReference type="GeneID" id="97614503"/>
<dbReference type="InterPro" id="IPR001046">
    <property type="entry name" value="NRAMP_fam"/>
</dbReference>
<dbReference type="PATRIC" id="fig|43687.5.peg.463"/>
<evidence type="ECO:0000313" key="13">
    <source>
        <dbReference type="Proteomes" id="UP000029084"/>
    </source>
</evidence>
<evidence type="ECO:0000313" key="15">
    <source>
        <dbReference type="Proteomes" id="UP000061362"/>
    </source>
</evidence>
<evidence type="ECO:0000313" key="16">
    <source>
        <dbReference type="Proteomes" id="UP000062398"/>
    </source>
</evidence>
<keyword evidence="2" id="KW-0813">Transport</keyword>
<feature type="transmembrane region" description="Helical" evidence="6">
    <location>
        <begin position="47"/>
        <end position="63"/>
    </location>
</feature>
<dbReference type="GO" id="GO:0005384">
    <property type="term" value="F:manganese ion transmembrane transporter activity"/>
    <property type="evidence" value="ECO:0007669"/>
    <property type="project" value="TreeGrafter"/>
</dbReference>
<evidence type="ECO:0000313" key="8">
    <source>
        <dbReference type="EMBL" id="AKV73595.1"/>
    </source>
</evidence>
<dbReference type="Proteomes" id="UP000061362">
    <property type="component" value="Chromosome"/>
</dbReference>
<reference evidence="12 14" key="3">
    <citation type="submission" date="2015-07" db="EMBL/GenBank/DDBJ databases">
        <title>Physiological, transcriptional responses and genome re-sequencing of acid resistant extremely thermoacidophilic Metallosphaera sedula SARC-M1.</title>
        <authorList>
            <person name="Ai C."/>
            <person name="McCarthy S."/>
            <person name="Eckrich V."/>
            <person name="Rudrappa D."/>
            <person name="Qiu G."/>
            <person name="Blum P."/>
        </authorList>
    </citation>
    <scope>NUCLEOTIDE SEQUENCE [LARGE SCALE GENOMIC DNA]</scope>
    <source>
        <strain evidence="12 14">SARC-M1</strain>
    </source>
</reference>
<keyword evidence="5 6" id="KW-0472">Membrane</keyword>
<evidence type="ECO:0000313" key="10">
    <source>
        <dbReference type="EMBL" id="AKV78085.1"/>
    </source>
</evidence>
<comment type="subcellular location">
    <subcellularLocation>
        <location evidence="1">Membrane</location>
        <topology evidence="1">Multi-pass membrane protein</topology>
    </subcellularLocation>
</comment>
<name>A0A088E5L5_9CREN</name>
<dbReference type="EMBL" id="CP012173">
    <property type="protein sequence ID" value="AKV75836.1"/>
    <property type="molecule type" value="Genomic_DNA"/>
</dbReference>
<evidence type="ECO:0000313" key="11">
    <source>
        <dbReference type="EMBL" id="AKV80330.1"/>
    </source>
</evidence>
<evidence type="ECO:0000313" key="17">
    <source>
        <dbReference type="Proteomes" id="UP000062475"/>
    </source>
</evidence>
<dbReference type="PANTHER" id="PTHR11706">
    <property type="entry name" value="SOLUTE CARRIER PROTEIN FAMILY 11 MEMBER"/>
    <property type="match status" value="1"/>
</dbReference>
<evidence type="ECO:0000256" key="3">
    <source>
        <dbReference type="ARBA" id="ARBA00022692"/>
    </source>
</evidence>
<evidence type="ECO:0000256" key="6">
    <source>
        <dbReference type="SAM" id="Phobius"/>
    </source>
</evidence>
<dbReference type="Proteomes" id="UP000062475">
    <property type="component" value="Chromosome"/>
</dbReference>
<feature type="transmembrane region" description="Helical" evidence="6">
    <location>
        <begin position="90"/>
        <end position="108"/>
    </location>
</feature>
<protein>
    <submittedName>
        <fullName evidence="7">Natural resistance-associated macrophage protein</fullName>
    </submittedName>
</protein>
<feature type="transmembrane region" description="Helical" evidence="6">
    <location>
        <begin position="187"/>
        <end position="211"/>
    </location>
</feature>
<dbReference type="EMBL" id="CP012172">
    <property type="protein sequence ID" value="AKV73595.1"/>
    <property type="molecule type" value="Genomic_DNA"/>
</dbReference>
<dbReference type="Pfam" id="PF01566">
    <property type="entry name" value="Nramp"/>
    <property type="match status" value="1"/>
</dbReference>
<dbReference type="GO" id="GO:0005886">
    <property type="term" value="C:plasma membrane"/>
    <property type="evidence" value="ECO:0007669"/>
    <property type="project" value="TreeGrafter"/>
</dbReference>
<dbReference type="Proteomes" id="UP000056255">
    <property type="component" value="Chromosome"/>
</dbReference>
<gene>
    <name evidence="7" type="ORF">HA72_0451</name>
    <name evidence="8" type="ORF">MsedA_0464</name>
    <name evidence="9" type="ORF">MsedB_0464</name>
    <name evidence="10" type="ORF">MsedC_0463</name>
    <name evidence="11" type="ORF">MsedD_0464</name>
    <name evidence="12" type="ORF">MsedE_0464</name>
</gene>
<dbReference type="AlphaFoldDB" id="A0A088E5L5"/>
<dbReference type="RefSeq" id="WP_012020416.1">
    <property type="nucleotide sequence ID" value="NZ_CP008822.1"/>
</dbReference>
<evidence type="ECO:0000313" key="12">
    <source>
        <dbReference type="EMBL" id="AKV82576.1"/>
    </source>
</evidence>
<keyword evidence="4 6" id="KW-1133">Transmembrane helix</keyword>
<organism evidence="7 13">
    <name type="scientific">Metallosphaera sedula</name>
    <dbReference type="NCBI Taxonomy" id="43687"/>
    <lineage>
        <taxon>Archaea</taxon>
        <taxon>Thermoproteota</taxon>
        <taxon>Thermoprotei</taxon>
        <taxon>Sulfolobales</taxon>
        <taxon>Sulfolobaceae</taxon>
        <taxon>Metallosphaera</taxon>
    </lineage>
</organism>
<evidence type="ECO:0000313" key="18">
    <source>
        <dbReference type="Proteomes" id="UP000068832"/>
    </source>
</evidence>
<feature type="transmembrane region" description="Helical" evidence="6">
    <location>
        <begin position="380"/>
        <end position="398"/>
    </location>
</feature>
<feature type="transmembrane region" description="Helical" evidence="6">
    <location>
        <begin position="316"/>
        <end position="335"/>
    </location>
</feature>
<dbReference type="PANTHER" id="PTHR11706:SF33">
    <property type="entry name" value="NATURAL RESISTANCE-ASSOCIATED MACROPHAGE PROTEIN 2"/>
    <property type="match status" value="1"/>
</dbReference>
<evidence type="ECO:0000256" key="4">
    <source>
        <dbReference type="ARBA" id="ARBA00022989"/>
    </source>
</evidence>
<keyword evidence="3 6" id="KW-0812">Transmembrane</keyword>
<dbReference type="EMBL" id="CP012174">
    <property type="protein sequence ID" value="AKV78085.1"/>
    <property type="molecule type" value="Genomic_DNA"/>
</dbReference>
<dbReference type="EMBL" id="CP012175">
    <property type="protein sequence ID" value="AKV80330.1"/>
    <property type="molecule type" value="Genomic_DNA"/>
</dbReference>
<evidence type="ECO:0000256" key="1">
    <source>
        <dbReference type="ARBA" id="ARBA00004141"/>
    </source>
</evidence>
<dbReference type="EMBL" id="CP012176">
    <property type="protein sequence ID" value="AKV82576.1"/>
    <property type="molecule type" value="Genomic_DNA"/>
</dbReference>
<feature type="transmembrane region" description="Helical" evidence="6">
    <location>
        <begin position="279"/>
        <end position="304"/>
    </location>
</feature>
<dbReference type="EMBL" id="CP008822">
    <property type="protein sequence ID" value="AIM26615.1"/>
    <property type="molecule type" value="Genomic_DNA"/>
</dbReference>
<feature type="transmembrane region" description="Helical" evidence="6">
    <location>
        <begin position="150"/>
        <end position="167"/>
    </location>
</feature>
<dbReference type="OMA" id="PWMQFYQ"/>
<evidence type="ECO:0000256" key="5">
    <source>
        <dbReference type="ARBA" id="ARBA00023136"/>
    </source>
</evidence>
<reference evidence="15 16" key="2">
    <citation type="journal article" date="2015" name="Genome Announc.">
        <title>Complete Genome Sequences of Evolved Arsenate-Resistant Metallosphaera sedula Strains.</title>
        <authorList>
            <person name="Ai C."/>
            <person name="McCarthy S."/>
            <person name="Schackwitz W."/>
            <person name="Martin J."/>
            <person name="Lipzen A."/>
            <person name="Blum P."/>
        </authorList>
    </citation>
    <scope>NUCLEOTIDE SEQUENCE [LARGE SCALE GENOMIC DNA]</scope>
    <source>
        <strain evidence="10 16">ARS120-1</strain>
        <strain evidence="11 15">ARS120-2</strain>
        <strain evidence="8 18">ARS50-1</strain>
        <strain evidence="9 17">ARS50-2</strain>
    </source>
</reference>
<proteinExistence type="predicted"/>
<dbReference type="Proteomes" id="UP000068832">
    <property type="component" value="Chromosome"/>
</dbReference>
<dbReference type="GO" id="GO:0034755">
    <property type="term" value="P:iron ion transmembrane transport"/>
    <property type="evidence" value="ECO:0007669"/>
    <property type="project" value="TreeGrafter"/>
</dbReference>
<feature type="transmembrane region" description="Helical" evidence="6">
    <location>
        <begin position="114"/>
        <end position="138"/>
    </location>
</feature>
<evidence type="ECO:0000256" key="2">
    <source>
        <dbReference type="ARBA" id="ARBA00022448"/>
    </source>
</evidence>
<accession>A0A088E5L5</accession>
<evidence type="ECO:0000313" key="14">
    <source>
        <dbReference type="Proteomes" id="UP000056255"/>
    </source>
</evidence>
<dbReference type="Proteomes" id="UP000029084">
    <property type="component" value="Chromosome"/>
</dbReference>
<feature type="transmembrane region" description="Helical" evidence="6">
    <location>
        <begin position="341"/>
        <end position="359"/>
    </location>
</feature>
<evidence type="ECO:0000313" key="7">
    <source>
        <dbReference type="EMBL" id="AIM26615.1"/>
    </source>
</evidence>
<sequence length="399" mass="42973" precursor="true">MNRKWNTPTRKLTNLLVLFGPAWLVMMADMDASSTIGAAETGAVLKYSLVWFLLLLTIPLYFIQEVSGRIGIATGKGLGEIIRERYSRKVSLAMALPMALTDVLTYAVEYAGAAVGLAVFGIPVIVSVPIIFTAHLLLMLGRKYEQAERVLLFISPILFVGFALVLVESGIKPYPLFYFSLSPSFVFLLAANVGAVVMPFMLFFQASATAIKYSTRRFVPKRVAINRIRMETAVGALATELLMVLVEMSMAGADPSTNFLSPQSISKALSSFAGPLSPIFFGVGLVAAAFLALVVISLGSAWGVVEALGVGREKTFIVYILESVPAALAISLVPTQELANAVLNLLVFLVLALVGPGVIQGLISSDEKVMGDLKNTRLQSLLYWASLAFVLVFGFLAIF</sequence>
<dbReference type="GO" id="GO:0015086">
    <property type="term" value="F:cadmium ion transmembrane transporter activity"/>
    <property type="evidence" value="ECO:0007669"/>
    <property type="project" value="TreeGrafter"/>
</dbReference>
<evidence type="ECO:0000313" key="9">
    <source>
        <dbReference type="EMBL" id="AKV75836.1"/>
    </source>
</evidence>
<reference evidence="7 13" key="1">
    <citation type="journal article" date="2014" name="J. Bacteriol.">
        <title>Role of an Archaeal PitA Transporter in the Copper and Arsenic Resistance of Metallosphaera sedula, an Extreme Thermoacidophile.</title>
        <authorList>
            <person name="McCarthy S."/>
            <person name="Ai C."/>
            <person name="Wheaton G."/>
            <person name="Tevatia R."/>
            <person name="Eckrich V."/>
            <person name="Kelly R."/>
            <person name="Blum P."/>
        </authorList>
    </citation>
    <scope>NUCLEOTIDE SEQUENCE [LARGE SCALE GENOMIC DNA]</scope>
    <source>
        <strain evidence="7 13">CuR1</strain>
    </source>
</reference>